<evidence type="ECO:0000313" key="2">
    <source>
        <dbReference type="Proteomes" id="UP000299102"/>
    </source>
</evidence>
<evidence type="ECO:0000313" key="1">
    <source>
        <dbReference type="EMBL" id="GBP24643.1"/>
    </source>
</evidence>
<organism evidence="1 2">
    <name type="scientific">Eumeta variegata</name>
    <name type="common">Bagworm moth</name>
    <name type="synonym">Eumeta japonica</name>
    <dbReference type="NCBI Taxonomy" id="151549"/>
    <lineage>
        <taxon>Eukaryota</taxon>
        <taxon>Metazoa</taxon>
        <taxon>Ecdysozoa</taxon>
        <taxon>Arthropoda</taxon>
        <taxon>Hexapoda</taxon>
        <taxon>Insecta</taxon>
        <taxon>Pterygota</taxon>
        <taxon>Neoptera</taxon>
        <taxon>Endopterygota</taxon>
        <taxon>Lepidoptera</taxon>
        <taxon>Glossata</taxon>
        <taxon>Ditrysia</taxon>
        <taxon>Tineoidea</taxon>
        <taxon>Psychidae</taxon>
        <taxon>Oiketicinae</taxon>
        <taxon>Eumeta</taxon>
    </lineage>
</organism>
<dbReference type="EMBL" id="BGZK01000164">
    <property type="protein sequence ID" value="GBP24643.1"/>
    <property type="molecule type" value="Genomic_DNA"/>
</dbReference>
<sequence>MTNINLIKPPTYEDSSTRMPDYKLSRSTMLQRSISADTIAEYLEGQLIPNTLSTAPMTQEHYARIEEKVSTFMATLLSTIPGDLFL</sequence>
<comment type="caution">
    <text evidence="1">The sequence shown here is derived from an EMBL/GenBank/DDBJ whole genome shotgun (WGS) entry which is preliminary data.</text>
</comment>
<gene>
    <name evidence="1" type="ORF">EVAR_15849_1</name>
</gene>
<protein>
    <submittedName>
        <fullName evidence="1">Uncharacterized protein</fullName>
    </submittedName>
</protein>
<accession>A0A4C1UDU5</accession>
<dbReference type="Proteomes" id="UP000299102">
    <property type="component" value="Unassembled WGS sequence"/>
</dbReference>
<dbReference type="AlphaFoldDB" id="A0A4C1UDU5"/>
<keyword evidence="2" id="KW-1185">Reference proteome</keyword>
<proteinExistence type="predicted"/>
<name>A0A4C1UDU5_EUMVA</name>
<reference evidence="1 2" key="1">
    <citation type="journal article" date="2019" name="Commun. Biol.">
        <title>The bagworm genome reveals a unique fibroin gene that provides high tensile strength.</title>
        <authorList>
            <person name="Kono N."/>
            <person name="Nakamura H."/>
            <person name="Ohtoshi R."/>
            <person name="Tomita M."/>
            <person name="Numata K."/>
            <person name="Arakawa K."/>
        </authorList>
    </citation>
    <scope>NUCLEOTIDE SEQUENCE [LARGE SCALE GENOMIC DNA]</scope>
</reference>